<dbReference type="AlphaFoldDB" id="A0A5B7J823"/>
<comment type="caution">
    <text evidence="2">The sequence shown here is derived from an EMBL/GenBank/DDBJ whole genome shotgun (WGS) entry which is preliminary data.</text>
</comment>
<evidence type="ECO:0000313" key="2">
    <source>
        <dbReference type="EMBL" id="MPC90969.1"/>
    </source>
</evidence>
<keyword evidence="3" id="KW-1185">Reference proteome</keyword>
<reference evidence="2 3" key="1">
    <citation type="submission" date="2019-05" db="EMBL/GenBank/DDBJ databases">
        <title>Another draft genome of Portunus trituberculatus and its Hox gene families provides insights of decapod evolution.</title>
        <authorList>
            <person name="Jeong J.-H."/>
            <person name="Song I."/>
            <person name="Kim S."/>
            <person name="Choi T."/>
            <person name="Kim D."/>
            <person name="Ryu S."/>
            <person name="Kim W."/>
        </authorList>
    </citation>
    <scope>NUCLEOTIDE SEQUENCE [LARGE SCALE GENOMIC DNA]</scope>
    <source>
        <tissue evidence="2">Muscle</tissue>
    </source>
</reference>
<organism evidence="2 3">
    <name type="scientific">Portunus trituberculatus</name>
    <name type="common">Swimming crab</name>
    <name type="synonym">Neptunus trituberculatus</name>
    <dbReference type="NCBI Taxonomy" id="210409"/>
    <lineage>
        <taxon>Eukaryota</taxon>
        <taxon>Metazoa</taxon>
        <taxon>Ecdysozoa</taxon>
        <taxon>Arthropoda</taxon>
        <taxon>Crustacea</taxon>
        <taxon>Multicrustacea</taxon>
        <taxon>Malacostraca</taxon>
        <taxon>Eumalacostraca</taxon>
        <taxon>Eucarida</taxon>
        <taxon>Decapoda</taxon>
        <taxon>Pleocyemata</taxon>
        <taxon>Brachyura</taxon>
        <taxon>Eubrachyura</taxon>
        <taxon>Portunoidea</taxon>
        <taxon>Portunidae</taxon>
        <taxon>Portuninae</taxon>
        <taxon>Portunus</taxon>
    </lineage>
</organism>
<dbReference type="EMBL" id="VSRR010086157">
    <property type="protein sequence ID" value="MPC90969.1"/>
    <property type="molecule type" value="Genomic_DNA"/>
</dbReference>
<dbReference type="Proteomes" id="UP000324222">
    <property type="component" value="Unassembled WGS sequence"/>
</dbReference>
<protein>
    <submittedName>
        <fullName evidence="2">Uncharacterized protein</fullName>
    </submittedName>
</protein>
<proteinExistence type="predicted"/>
<evidence type="ECO:0000256" key="1">
    <source>
        <dbReference type="SAM" id="MobiDB-lite"/>
    </source>
</evidence>
<name>A0A5B7J823_PORTR</name>
<accession>A0A5B7J823</accession>
<evidence type="ECO:0000313" key="3">
    <source>
        <dbReference type="Proteomes" id="UP000324222"/>
    </source>
</evidence>
<gene>
    <name evidence="2" type="ORF">E2C01_085977</name>
</gene>
<sequence length="59" mass="6482">MTGLDRGCSLEVRSPRSSPRSPCTMATRRSLQRQVLASPSSPLRTCLSLCLSVCLRVFL</sequence>
<feature type="region of interest" description="Disordered" evidence="1">
    <location>
        <begin position="1"/>
        <end position="24"/>
    </location>
</feature>